<dbReference type="Gene3D" id="3.10.310.50">
    <property type="match status" value="1"/>
</dbReference>
<keyword evidence="5" id="KW-1185">Reference proteome</keyword>
<dbReference type="RefSeq" id="WP_215237005.1">
    <property type="nucleotide sequence ID" value="NZ_CAJRAF010000001.1"/>
</dbReference>
<keyword evidence="1" id="KW-0812">Transmembrane</keyword>
<dbReference type="Proteomes" id="UP000680038">
    <property type="component" value="Unassembled WGS sequence"/>
</dbReference>
<gene>
    <name evidence="4" type="ORF">DYBT9275_00199</name>
</gene>
<dbReference type="InterPro" id="IPR007621">
    <property type="entry name" value="TPM_dom"/>
</dbReference>
<dbReference type="PANTHER" id="PTHR30373">
    <property type="entry name" value="UPF0603 PROTEIN YGCG"/>
    <property type="match status" value="1"/>
</dbReference>
<evidence type="ECO:0000256" key="2">
    <source>
        <dbReference type="SAM" id="SignalP"/>
    </source>
</evidence>
<feature type="domain" description="TPM" evidence="3">
    <location>
        <begin position="33"/>
        <end position="156"/>
    </location>
</feature>
<evidence type="ECO:0000313" key="4">
    <source>
        <dbReference type="EMBL" id="CAG4988985.1"/>
    </source>
</evidence>
<evidence type="ECO:0000313" key="5">
    <source>
        <dbReference type="Proteomes" id="UP000680038"/>
    </source>
</evidence>
<dbReference type="Pfam" id="PF04536">
    <property type="entry name" value="TPM_phosphatase"/>
    <property type="match status" value="1"/>
</dbReference>
<accession>A0A916NJE8</accession>
<feature type="transmembrane region" description="Helical" evidence="1">
    <location>
        <begin position="174"/>
        <end position="192"/>
    </location>
</feature>
<feature type="signal peptide" evidence="2">
    <location>
        <begin position="1"/>
        <end position="20"/>
    </location>
</feature>
<organism evidence="4 5">
    <name type="scientific">Dyadobacter helix</name>
    <dbReference type="NCBI Taxonomy" id="2822344"/>
    <lineage>
        <taxon>Bacteria</taxon>
        <taxon>Pseudomonadati</taxon>
        <taxon>Bacteroidota</taxon>
        <taxon>Cytophagia</taxon>
        <taxon>Cytophagales</taxon>
        <taxon>Spirosomataceae</taxon>
        <taxon>Dyadobacter</taxon>
    </lineage>
</organism>
<protein>
    <recommendedName>
        <fullName evidence="3">TPM domain-containing protein</fullName>
    </recommendedName>
</protein>
<keyword evidence="1" id="KW-1133">Transmembrane helix</keyword>
<keyword evidence="1" id="KW-0472">Membrane</keyword>
<evidence type="ECO:0000256" key="1">
    <source>
        <dbReference type="SAM" id="Phobius"/>
    </source>
</evidence>
<feature type="chain" id="PRO_5037541075" description="TPM domain-containing protein" evidence="2">
    <location>
        <begin position="21"/>
        <end position="261"/>
    </location>
</feature>
<name>A0A916NJE8_9BACT</name>
<keyword evidence="2" id="KW-0732">Signal</keyword>
<dbReference type="PANTHER" id="PTHR30373:SF2">
    <property type="entry name" value="UPF0603 PROTEIN YGCG"/>
    <property type="match status" value="1"/>
</dbReference>
<sequence>MKKLVSICFLILAVIFGATAQNIPARPNPPRLVNDFANQLNPTEIAQLEQKLVAYNDSTSSQIVIVVVPTTGEYPIADYAFKIGREWGVGQKGKDNGIVLLWASTDRKIAISTGYGMEGVIPDAIAKRITSQVIAPEFRNKMYYQGLDKGVEAIFKYATGEYKADPSDNDEGGGISPIFVVIIIFIIILFIISRNKGNRGSGGGGLGNFGGGPIIWPYATHSSRGSSSGNWGGGGWGGGDGGGFGGFGGGSFGGGGASSDY</sequence>
<comment type="caution">
    <text evidence="4">The sequence shown here is derived from an EMBL/GenBank/DDBJ whole genome shotgun (WGS) entry which is preliminary data.</text>
</comment>
<reference evidence="4" key="1">
    <citation type="submission" date="2021-04" db="EMBL/GenBank/DDBJ databases">
        <authorList>
            <person name="Rodrigo-Torres L."/>
            <person name="Arahal R. D."/>
            <person name="Lucena T."/>
        </authorList>
    </citation>
    <scope>NUCLEOTIDE SEQUENCE</scope>
    <source>
        <strain evidence="4">CECT 9275</strain>
    </source>
</reference>
<proteinExistence type="predicted"/>
<evidence type="ECO:0000259" key="3">
    <source>
        <dbReference type="Pfam" id="PF04536"/>
    </source>
</evidence>
<dbReference type="AlphaFoldDB" id="A0A916NJE8"/>
<dbReference type="EMBL" id="CAJRAF010000001">
    <property type="protein sequence ID" value="CAG4988985.1"/>
    <property type="molecule type" value="Genomic_DNA"/>
</dbReference>